<evidence type="ECO:0000256" key="6">
    <source>
        <dbReference type="SAM" id="Phobius"/>
    </source>
</evidence>
<evidence type="ECO:0000256" key="3">
    <source>
        <dbReference type="ARBA" id="ARBA00022989"/>
    </source>
</evidence>
<feature type="transmembrane region" description="Helical" evidence="6">
    <location>
        <begin position="269"/>
        <end position="287"/>
    </location>
</feature>
<protein>
    <submittedName>
        <fullName evidence="8">Proton-coupled amino acid transporter 4</fullName>
    </submittedName>
</protein>
<accession>W8BMY5</accession>
<keyword evidence="4 6" id="KW-0472">Membrane</keyword>
<feature type="compositionally biased region" description="Basic and acidic residues" evidence="5">
    <location>
        <begin position="8"/>
        <end position="17"/>
    </location>
</feature>
<feature type="transmembrane region" description="Helical" evidence="6">
    <location>
        <begin position="125"/>
        <end position="146"/>
    </location>
</feature>
<dbReference type="InterPro" id="IPR013057">
    <property type="entry name" value="AA_transpt_TM"/>
</dbReference>
<dbReference type="AlphaFoldDB" id="W8BMY5"/>
<dbReference type="OrthoDB" id="1684102at2759"/>
<dbReference type="PANTHER" id="PTHR22950:SF150">
    <property type="entry name" value="FI17861P1"/>
    <property type="match status" value="1"/>
</dbReference>
<name>W8BMY5_CERCA</name>
<comment type="subcellular location">
    <subcellularLocation>
        <location evidence="1">Membrane</location>
        <topology evidence="1">Multi-pass membrane protein</topology>
    </subcellularLocation>
</comment>
<keyword evidence="3 6" id="KW-1133">Transmembrane helix</keyword>
<feature type="transmembrane region" description="Helical" evidence="6">
    <location>
        <begin position="192"/>
        <end position="209"/>
    </location>
</feature>
<proteinExistence type="evidence at transcript level"/>
<keyword evidence="2 6" id="KW-0812">Transmembrane</keyword>
<evidence type="ECO:0000256" key="5">
    <source>
        <dbReference type="SAM" id="MobiDB-lite"/>
    </source>
</evidence>
<dbReference type="Pfam" id="PF01490">
    <property type="entry name" value="Aa_trans"/>
    <property type="match status" value="1"/>
</dbReference>
<reference evidence="8" key="2">
    <citation type="journal article" date="2014" name="BMC Genomics">
        <title>A genomic perspective to assessing quality of mass-reared SIT flies used in Mediterranean fruit fly (Ceratitis capitata) eradication in California.</title>
        <authorList>
            <person name="Calla B."/>
            <person name="Hall B."/>
            <person name="Hou S."/>
            <person name="Geib S.M."/>
        </authorList>
    </citation>
    <scope>NUCLEOTIDE SEQUENCE</scope>
</reference>
<feature type="transmembrane region" description="Helical" evidence="6">
    <location>
        <begin position="158"/>
        <end position="180"/>
    </location>
</feature>
<dbReference type="EMBL" id="GAMC01006398">
    <property type="protein sequence ID" value="JAC00158.1"/>
    <property type="molecule type" value="mRNA"/>
</dbReference>
<evidence type="ECO:0000256" key="4">
    <source>
        <dbReference type="ARBA" id="ARBA00023136"/>
    </source>
</evidence>
<gene>
    <name evidence="8" type="primary">S36A4</name>
</gene>
<feature type="transmembrane region" description="Helical" evidence="6">
    <location>
        <begin position="229"/>
        <end position="248"/>
    </location>
</feature>
<dbReference type="KEGG" id="ccat:101462714"/>
<dbReference type="PANTHER" id="PTHR22950">
    <property type="entry name" value="AMINO ACID TRANSPORTER"/>
    <property type="match status" value="1"/>
</dbReference>
<feature type="transmembrane region" description="Helical" evidence="6">
    <location>
        <begin position="375"/>
        <end position="399"/>
    </location>
</feature>
<feature type="transmembrane region" description="Helical" evidence="6">
    <location>
        <begin position="411"/>
        <end position="434"/>
    </location>
</feature>
<organism evidence="8">
    <name type="scientific">Ceratitis capitata</name>
    <name type="common">Mediterranean fruit fly</name>
    <name type="synonym">Tephritis capitata</name>
    <dbReference type="NCBI Taxonomy" id="7213"/>
    <lineage>
        <taxon>Eukaryota</taxon>
        <taxon>Metazoa</taxon>
        <taxon>Ecdysozoa</taxon>
        <taxon>Arthropoda</taxon>
        <taxon>Hexapoda</taxon>
        <taxon>Insecta</taxon>
        <taxon>Pterygota</taxon>
        <taxon>Neoptera</taxon>
        <taxon>Endopterygota</taxon>
        <taxon>Diptera</taxon>
        <taxon>Brachycera</taxon>
        <taxon>Muscomorpha</taxon>
        <taxon>Tephritoidea</taxon>
        <taxon>Tephritidae</taxon>
        <taxon>Ceratitis</taxon>
        <taxon>Ceratitis</taxon>
    </lineage>
</organism>
<reference evidence="8" key="1">
    <citation type="submission" date="2013-07" db="EMBL/GenBank/DDBJ databases">
        <authorList>
            <person name="Geib S."/>
        </authorList>
    </citation>
    <scope>NUCLEOTIDE SEQUENCE</scope>
</reference>
<feature type="region of interest" description="Disordered" evidence="5">
    <location>
        <begin position="1"/>
        <end position="30"/>
    </location>
</feature>
<evidence type="ECO:0000256" key="1">
    <source>
        <dbReference type="ARBA" id="ARBA00004141"/>
    </source>
</evidence>
<evidence type="ECO:0000259" key="7">
    <source>
        <dbReference type="Pfam" id="PF01490"/>
    </source>
</evidence>
<feature type="transmembrane region" description="Helical" evidence="6">
    <location>
        <begin position="352"/>
        <end position="369"/>
    </location>
</feature>
<dbReference type="GO" id="GO:0005774">
    <property type="term" value="C:vacuolar membrane"/>
    <property type="evidence" value="ECO:0007669"/>
    <property type="project" value="TreeGrafter"/>
</dbReference>
<evidence type="ECO:0000313" key="8">
    <source>
        <dbReference type="EMBL" id="JAC00158.1"/>
    </source>
</evidence>
<evidence type="ECO:0000256" key="2">
    <source>
        <dbReference type="ARBA" id="ARBA00022692"/>
    </source>
</evidence>
<feature type="transmembrane region" description="Helical" evidence="6">
    <location>
        <begin position="307"/>
        <end position="332"/>
    </location>
</feature>
<dbReference type="GO" id="GO:0015179">
    <property type="term" value="F:L-amino acid transmembrane transporter activity"/>
    <property type="evidence" value="ECO:0007669"/>
    <property type="project" value="TreeGrafter"/>
</dbReference>
<sequence>MGVTVEVRNGKTAKENEADLEGSGAKQTHRTSNLETATHLFKGSVGAGLFAMGDCFKNGGLVGATVLMPILAVICVHCERMLIDGSISVVEKTSGVDFYDYPDTVEKVFEYGPRPVRKLSKLMRIIVETFLCVTQFGFCSIYFVFITENLHQVLQQNGIDISATTTMAITLLPAMLPSLLTNLKYISPVSMLANFSLIFGLLATLGIALKGPMPSPSERHLITNGTQMALFFGTALFSYEGIALILPLRNKMRNPENFTSRFGVLNMTMAGITAIFIFTGVIGYMRWGEEVDGSITLNLNAEDVMSQVVKIVAALGVFFGYPIQFFILIKIIWKPMKESCGMAQKYPISVQVILRFIMVLCTFGVAVIVPKLGLFISLIGALCSTSLALLIPVLLDFVLRAGVPKGLTTWVYLKNMSIIVIALLGIATGTYQSIVEIIKEFYD</sequence>
<feature type="domain" description="Amino acid transporter transmembrane" evidence="7">
    <location>
        <begin position="29"/>
        <end position="434"/>
    </location>
</feature>